<keyword evidence="2" id="KW-0472">Membrane</keyword>
<dbReference type="Proteomes" id="UP001285908">
    <property type="component" value="Unassembled WGS sequence"/>
</dbReference>
<evidence type="ECO:0000256" key="1">
    <source>
        <dbReference type="SAM" id="MobiDB-lite"/>
    </source>
</evidence>
<keyword evidence="2" id="KW-1133">Transmembrane helix</keyword>
<keyword evidence="2" id="KW-0812">Transmembrane</keyword>
<dbReference type="GeneID" id="87875024"/>
<proteinExistence type="predicted"/>
<feature type="transmembrane region" description="Helical" evidence="2">
    <location>
        <begin position="6"/>
        <end position="26"/>
    </location>
</feature>
<evidence type="ECO:0000313" key="4">
    <source>
        <dbReference type="Proteomes" id="UP001285908"/>
    </source>
</evidence>
<dbReference type="EMBL" id="JAULSX010000005">
    <property type="protein sequence ID" value="KAK3491157.1"/>
    <property type="molecule type" value="Genomic_DNA"/>
</dbReference>
<name>A0AAJ0MR58_9PEZI</name>
<dbReference type="AlphaFoldDB" id="A0AAJ0MR58"/>
<feature type="region of interest" description="Disordered" evidence="1">
    <location>
        <begin position="133"/>
        <end position="152"/>
    </location>
</feature>
<organism evidence="3 4">
    <name type="scientific">Neurospora hispaniola</name>
    <dbReference type="NCBI Taxonomy" id="588809"/>
    <lineage>
        <taxon>Eukaryota</taxon>
        <taxon>Fungi</taxon>
        <taxon>Dikarya</taxon>
        <taxon>Ascomycota</taxon>
        <taxon>Pezizomycotina</taxon>
        <taxon>Sordariomycetes</taxon>
        <taxon>Sordariomycetidae</taxon>
        <taxon>Sordariales</taxon>
        <taxon>Sordariaceae</taxon>
        <taxon>Neurospora</taxon>
    </lineage>
</organism>
<accession>A0AAJ0MR58</accession>
<gene>
    <name evidence="3" type="ORF">B0T23DRAFT_383277</name>
</gene>
<evidence type="ECO:0000313" key="3">
    <source>
        <dbReference type="EMBL" id="KAK3491157.1"/>
    </source>
</evidence>
<sequence>MFSPWYIYWPVVLIFFGFVASFDFLFTLDFARFAAFPQVIHPGCKNVQEHWHKKLVGLGQTRVRGYCIGAGTSPDTTGLMSSVAMMSSKRVKKTCQGVSRKYRWLRTRKCRQATNKALSLFLPRFRIEAQRSSERTQQIAASKTSKRQRQREGEKWHLSFRWTMGACGSNHGRLFERRD</sequence>
<protein>
    <submittedName>
        <fullName evidence="3">Uncharacterized protein</fullName>
    </submittedName>
</protein>
<evidence type="ECO:0000256" key="2">
    <source>
        <dbReference type="SAM" id="Phobius"/>
    </source>
</evidence>
<comment type="caution">
    <text evidence="3">The sequence shown here is derived from an EMBL/GenBank/DDBJ whole genome shotgun (WGS) entry which is preliminary data.</text>
</comment>
<reference evidence="3 4" key="1">
    <citation type="journal article" date="2023" name="Mol. Phylogenet. Evol.">
        <title>Genome-scale phylogeny and comparative genomics of the fungal order Sordariales.</title>
        <authorList>
            <person name="Hensen N."/>
            <person name="Bonometti L."/>
            <person name="Westerberg I."/>
            <person name="Brannstrom I.O."/>
            <person name="Guillou S."/>
            <person name="Cros-Aarteil S."/>
            <person name="Calhoun S."/>
            <person name="Haridas S."/>
            <person name="Kuo A."/>
            <person name="Mondo S."/>
            <person name="Pangilinan J."/>
            <person name="Riley R."/>
            <person name="LaButti K."/>
            <person name="Andreopoulos B."/>
            <person name="Lipzen A."/>
            <person name="Chen C."/>
            <person name="Yan M."/>
            <person name="Daum C."/>
            <person name="Ng V."/>
            <person name="Clum A."/>
            <person name="Steindorff A."/>
            <person name="Ohm R.A."/>
            <person name="Martin F."/>
            <person name="Silar P."/>
            <person name="Natvig D.O."/>
            <person name="Lalanne C."/>
            <person name="Gautier V."/>
            <person name="Ament-Velasquez S.L."/>
            <person name="Kruys A."/>
            <person name="Hutchinson M.I."/>
            <person name="Powell A.J."/>
            <person name="Barry K."/>
            <person name="Miller A.N."/>
            <person name="Grigoriev I.V."/>
            <person name="Debuchy R."/>
            <person name="Gladieux P."/>
            <person name="Hiltunen Thoren M."/>
            <person name="Johannesson H."/>
        </authorList>
    </citation>
    <scope>NUCLEOTIDE SEQUENCE [LARGE SCALE GENOMIC DNA]</scope>
    <source>
        <strain evidence="3 4">FGSC 10403</strain>
    </source>
</reference>
<keyword evidence="4" id="KW-1185">Reference proteome</keyword>
<dbReference type="RefSeq" id="XP_062692340.1">
    <property type="nucleotide sequence ID" value="XM_062837402.1"/>
</dbReference>